<dbReference type="EMBL" id="WUBS01000007">
    <property type="protein sequence ID" value="NDL63412.1"/>
    <property type="molecule type" value="Genomic_DNA"/>
</dbReference>
<evidence type="ECO:0000259" key="5">
    <source>
        <dbReference type="PROSITE" id="PS50893"/>
    </source>
</evidence>
<dbReference type="RefSeq" id="WP_162366128.1">
    <property type="nucleotide sequence ID" value="NZ_WUBS01000007.1"/>
</dbReference>
<feature type="domain" description="ABC transporter" evidence="5">
    <location>
        <begin position="21"/>
        <end position="250"/>
    </location>
</feature>
<evidence type="ECO:0000256" key="3">
    <source>
        <dbReference type="ARBA" id="ARBA00022741"/>
    </source>
</evidence>
<keyword evidence="4 6" id="KW-0067">ATP-binding</keyword>
<dbReference type="InterPro" id="IPR003593">
    <property type="entry name" value="AAA+_ATPase"/>
</dbReference>
<accession>A0A845SJ67</accession>
<dbReference type="InterPro" id="IPR003439">
    <property type="entry name" value="ABC_transporter-like_ATP-bd"/>
</dbReference>
<dbReference type="SUPFAM" id="SSF52540">
    <property type="entry name" value="P-loop containing nucleoside triphosphate hydrolases"/>
    <property type="match status" value="1"/>
</dbReference>
<keyword evidence="7" id="KW-1185">Reference proteome</keyword>
<dbReference type="InterPro" id="IPR027417">
    <property type="entry name" value="P-loop_NTPase"/>
</dbReference>
<organism evidence="6 7">
    <name type="scientific">Acerihabitans arboris</name>
    <dbReference type="NCBI Taxonomy" id="2691583"/>
    <lineage>
        <taxon>Bacteria</taxon>
        <taxon>Pseudomonadati</taxon>
        <taxon>Pseudomonadota</taxon>
        <taxon>Gammaproteobacteria</taxon>
        <taxon>Enterobacterales</taxon>
        <taxon>Pectobacteriaceae</taxon>
        <taxon>Acerihabitans</taxon>
    </lineage>
</organism>
<dbReference type="InterPro" id="IPR050166">
    <property type="entry name" value="ABC_transporter_ATP-bind"/>
</dbReference>
<evidence type="ECO:0000256" key="1">
    <source>
        <dbReference type="ARBA" id="ARBA00005417"/>
    </source>
</evidence>
<evidence type="ECO:0000313" key="7">
    <source>
        <dbReference type="Proteomes" id="UP000461443"/>
    </source>
</evidence>
<name>A0A845SJ67_9GAMM</name>
<proteinExistence type="inferred from homology"/>
<reference evidence="6 7" key="2">
    <citation type="submission" date="2020-02" db="EMBL/GenBank/DDBJ databases">
        <title>The new genus of Enterobacteriales.</title>
        <authorList>
            <person name="Kim I.S."/>
        </authorList>
    </citation>
    <scope>NUCLEOTIDE SEQUENCE [LARGE SCALE GENOMIC DNA]</scope>
    <source>
        <strain evidence="6 7">SAP-6</strain>
    </source>
</reference>
<dbReference type="InterPro" id="IPR017871">
    <property type="entry name" value="ABC_transporter-like_CS"/>
</dbReference>
<dbReference type="PROSITE" id="PS50893">
    <property type="entry name" value="ABC_TRANSPORTER_2"/>
    <property type="match status" value="1"/>
</dbReference>
<dbReference type="SMART" id="SM00382">
    <property type="entry name" value="AAA"/>
    <property type="match status" value="1"/>
</dbReference>
<dbReference type="CDD" id="cd03293">
    <property type="entry name" value="ABC_NrtD_SsuB_transporters"/>
    <property type="match status" value="1"/>
</dbReference>
<keyword evidence="3" id="KW-0547">Nucleotide-binding</keyword>
<dbReference type="Proteomes" id="UP000461443">
    <property type="component" value="Unassembled WGS sequence"/>
</dbReference>
<dbReference type="PANTHER" id="PTHR42788">
    <property type="entry name" value="TAURINE IMPORT ATP-BINDING PROTEIN-RELATED"/>
    <property type="match status" value="1"/>
</dbReference>
<comment type="similarity">
    <text evidence="1">Belongs to the ABC transporter superfamily.</text>
</comment>
<evidence type="ECO:0000313" key="6">
    <source>
        <dbReference type="EMBL" id="NDL63412.1"/>
    </source>
</evidence>
<dbReference type="Gene3D" id="3.40.50.300">
    <property type="entry name" value="P-loop containing nucleotide triphosphate hydrolases"/>
    <property type="match status" value="1"/>
</dbReference>
<evidence type="ECO:0000256" key="2">
    <source>
        <dbReference type="ARBA" id="ARBA00022448"/>
    </source>
</evidence>
<dbReference type="PROSITE" id="PS00211">
    <property type="entry name" value="ABC_TRANSPORTER_1"/>
    <property type="match status" value="1"/>
</dbReference>
<comment type="caution">
    <text evidence="6">The sequence shown here is derived from an EMBL/GenBank/DDBJ whole genome shotgun (WGS) entry which is preliminary data.</text>
</comment>
<keyword evidence="2" id="KW-0813">Transport</keyword>
<dbReference type="Pfam" id="PF00005">
    <property type="entry name" value="ABC_tran"/>
    <property type="match status" value="1"/>
</dbReference>
<gene>
    <name evidence="6" type="ORF">GRH90_11725</name>
</gene>
<dbReference type="AlphaFoldDB" id="A0A845SJ67"/>
<dbReference type="GO" id="GO:0016887">
    <property type="term" value="F:ATP hydrolysis activity"/>
    <property type="evidence" value="ECO:0007669"/>
    <property type="project" value="InterPro"/>
</dbReference>
<dbReference type="GO" id="GO:0005524">
    <property type="term" value="F:ATP binding"/>
    <property type="evidence" value="ECO:0007669"/>
    <property type="project" value="UniProtKB-KW"/>
</dbReference>
<reference evidence="6 7" key="1">
    <citation type="submission" date="2019-12" db="EMBL/GenBank/DDBJ databases">
        <authorList>
            <person name="Lee S.D."/>
        </authorList>
    </citation>
    <scope>NUCLEOTIDE SEQUENCE [LARGE SCALE GENOMIC DNA]</scope>
    <source>
        <strain evidence="6 7">SAP-6</strain>
    </source>
</reference>
<sequence>MNHALMSNAARAYDAAAADIIRADGIGKRFGQLRVLDNISLAVREGEILALLGASGCGKSTLLNILSGLLTPDEGEIVIQGRPAGQYDRWEKVAYLFQEDRLLPWRTVRQNVNFGLENTRLTRAQRAKKVDDALRLVGLHDFRHSWPHQLSGGMRSRVALARSLVVEPEILLMDEPFSKLDPQTRGVMHNELLRIQQLKGVTVVMVTHDVEEAVVLADRVVVLKPNPGRIHKIIDMFLPHPRVPTERAVAEQSRLLRLEV</sequence>
<dbReference type="PANTHER" id="PTHR42788:SF13">
    <property type="entry name" value="ALIPHATIC SULFONATES IMPORT ATP-BINDING PROTEIN SSUB"/>
    <property type="match status" value="1"/>
</dbReference>
<evidence type="ECO:0000256" key="4">
    <source>
        <dbReference type="ARBA" id="ARBA00022840"/>
    </source>
</evidence>
<protein>
    <submittedName>
        <fullName evidence="6">ATP-binding cassette domain-containing protein</fullName>
    </submittedName>
</protein>